<comment type="caution">
    <text evidence="1">The sequence shown here is derived from an EMBL/GenBank/DDBJ whole genome shotgun (WGS) entry which is preliminary data.</text>
</comment>
<name>A0ABP8UY56_9GAMM</name>
<dbReference type="RefSeq" id="WP_345193372.1">
    <property type="nucleotide sequence ID" value="NZ_BAABFL010000025.1"/>
</dbReference>
<protein>
    <submittedName>
        <fullName evidence="1">Uncharacterized protein</fullName>
    </submittedName>
</protein>
<evidence type="ECO:0000313" key="1">
    <source>
        <dbReference type="EMBL" id="GAA4648128.1"/>
    </source>
</evidence>
<gene>
    <name evidence="1" type="ORF">GCM10023116_03920</name>
</gene>
<keyword evidence="2" id="KW-1185">Reference proteome</keyword>
<sequence length="343" mass="39475">MKLFKAKFKDKEWQSYCPEQLLDLIRDDLCPFKGERYVSYGDIENTIINAESVSSASCNGLLIETETVTISEEEKKELTEKLDTYGEESVEFKGFLIDIKYDTCPSDPFADWDQPDTFGISLSHRFRNHCQKSPVDVADFLYWVNDGRPLNYIHQYRCTKPATCGHEWEIENQDKEGYVEYCPECDREGRSTSAINPYKSEIYDDELSTFFDFENEYYWTPVYVYSHGMDAFSTGSPVINCPWDSGCCGITFISKKELLEHGIYSARETMTTKELEGLAEKFFEDQIQLLDDYHNGNVYGFTVTRIHDDEEIDGCGGFLGDEGRKDAISNALDALTYEIKNDP</sequence>
<proteinExistence type="predicted"/>
<dbReference type="EMBL" id="BAABFL010000025">
    <property type="protein sequence ID" value="GAA4648128.1"/>
    <property type="molecule type" value="Genomic_DNA"/>
</dbReference>
<dbReference type="Proteomes" id="UP001500604">
    <property type="component" value="Unassembled WGS sequence"/>
</dbReference>
<reference evidence="2" key="1">
    <citation type="journal article" date="2019" name="Int. J. Syst. Evol. Microbiol.">
        <title>The Global Catalogue of Microorganisms (GCM) 10K type strain sequencing project: providing services to taxonomists for standard genome sequencing and annotation.</title>
        <authorList>
            <consortium name="The Broad Institute Genomics Platform"/>
            <consortium name="The Broad Institute Genome Sequencing Center for Infectious Disease"/>
            <person name="Wu L."/>
            <person name="Ma J."/>
        </authorList>
    </citation>
    <scope>NUCLEOTIDE SEQUENCE [LARGE SCALE GENOMIC DNA]</scope>
    <source>
        <strain evidence="2">JCM 17805</strain>
    </source>
</reference>
<evidence type="ECO:0000313" key="2">
    <source>
        <dbReference type="Proteomes" id="UP001500604"/>
    </source>
</evidence>
<organism evidence="1 2">
    <name type="scientific">Kistimonas scapharcae</name>
    <dbReference type="NCBI Taxonomy" id="1036133"/>
    <lineage>
        <taxon>Bacteria</taxon>
        <taxon>Pseudomonadati</taxon>
        <taxon>Pseudomonadota</taxon>
        <taxon>Gammaproteobacteria</taxon>
        <taxon>Oceanospirillales</taxon>
        <taxon>Endozoicomonadaceae</taxon>
        <taxon>Kistimonas</taxon>
    </lineage>
</organism>
<accession>A0ABP8UY56</accession>